<dbReference type="SMR" id="A0A0R0LEQ5"/>
<evidence type="ECO:0000313" key="3">
    <source>
        <dbReference type="EnsemblPlants" id="KRH77738"/>
    </source>
</evidence>
<evidence type="ECO:0000313" key="4">
    <source>
        <dbReference type="Proteomes" id="UP000008827"/>
    </source>
</evidence>
<feature type="chain" id="PRO_5014522406" description="Secreted protein" evidence="1">
    <location>
        <begin position="25"/>
        <end position="108"/>
    </location>
</feature>
<reference evidence="2" key="3">
    <citation type="submission" date="2018-07" db="EMBL/GenBank/DDBJ databases">
        <title>WGS assembly of Glycine max.</title>
        <authorList>
            <person name="Schmutz J."/>
            <person name="Cannon S."/>
            <person name="Schlueter J."/>
            <person name="Ma J."/>
            <person name="Mitros T."/>
            <person name="Nelson W."/>
            <person name="Hyten D."/>
            <person name="Song Q."/>
            <person name="Thelen J."/>
            <person name="Cheng J."/>
            <person name="Xu D."/>
            <person name="Hellsten U."/>
            <person name="May G."/>
            <person name="Yu Y."/>
            <person name="Sakurai T."/>
            <person name="Umezawa T."/>
            <person name="Bhattacharyya M."/>
            <person name="Sandhu D."/>
            <person name="Valliyodan B."/>
            <person name="Lindquist E."/>
            <person name="Peto M."/>
            <person name="Grant D."/>
            <person name="Shu S."/>
            <person name="Goodstein D."/>
            <person name="Barry K."/>
            <person name="Futrell-Griggs M."/>
            <person name="Abernathy B."/>
            <person name="Du J."/>
            <person name="Tian Z."/>
            <person name="Zhu L."/>
            <person name="Gill N."/>
            <person name="Joshi T."/>
            <person name="Libault M."/>
            <person name="Sethuraman A."/>
            <person name="Zhang X."/>
            <person name="Shinozaki K."/>
            <person name="Nguyen H."/>
            <person name="Wing R."/>
            <person name="Cregan P."/>
            <person name="Specht J."/>
            <person name="Grimwood J."/>
            <person name="Rokhsar D."/>
            <person name="Stacey G."/>
            <person name="Shoemaker R."/>
            <person name="Jackson S."/>
        </authorList>
    </citation>
    <scope>NUCLEOTIDE SEQUENCE</scope>
    <source>
        <tissue evidence="2">Callus</tissue>
    </source>
</reference>
<dbReference type="EMBL" id="CM000834">
    <property type="protein sequence ID" value="KRH77738.1"/>
    <property type="molecule type" value="Genomic_DNA"/>
</dbReference>
<dbReference type="EnsemblPlants" id="KRH77738">
    <property type="protein sequence ID" value="KRH77738"/>
    <property type="gene ID" value="GLYMA_01G231100"/>
</dbReference>
<reference evidence="3" key="2">
    <citation type="submission" date="2018-02" db="UniProtKB">
        <authorList>
            <consortium name="EnsemblPlants"/>
        </authorList>
    </citation>
    <scope>IDENTIFICATION</scope>
    <source>
        <strain evidence="3">Williams 82</strain>
    </source>
</reference>
<proteinExistence type="predicted"/>
<gene>
    <name evidence="2" type="ORF">GLYMA_01G231100</name>
</gene>
<keyword evidence="4" id="KW-1185">Reference proteome</keyword>
<feature type="signal peptide" evidence="1">
    <location>
        <begin position="1"/>
        <end position="24"/>
    </location>
</feature>
<protein>
    <recommendedName>
        <fullName evidence="5">Secreted protein</fullName>
    </recommendedName>
</protein>
<name>A0A0R0LEQ5_SOYBN</name>
<dbReference type="Proteomes" id="UP000008827">
    <property type="component" value="Chromosome 1"/>
</dbReference>
<evidence type="ECO:0000313" key="2">
    <source>
        <dbReference type="EMBL" id="KRH77738.1"/>
    </source>
</evidence>
<dbReference type="Gramene" id="KRH77738">
    <property type="protein sequence ID" value="KRH77738"/>
    <property type="gene ID" value="GLYMA_01G231100"/>
</dbReference>
<evidence type="ECO:0008006" key="5">
    <source>
        <dbReference type="Google" id="ProtNLM"/>
    </source>
</evidence>
<keyword evidence="1" id="KW-0732">Signal</keyword>
<organism evidence="2">
    <name type="scientific">Glycine max</name>
    <name type="common">Soybean</name>
    <name type="synonym">Glycine hispida</name>
    <dbReference type="NCBI Taxonomy" id="3847"/>
    <lineage>
        <taxon>Eukaryota</taxon>
        <taxon>Viridiplantae</taxon>
        <taxon>Streptophyta</taxon>
        <taxon>Embryophyta</taxon>
        <taxon>Tracheophyta</taxon>
        <taxon>Spermatophyta</taxon>
        <taxon>Magnoliopsida</taxon>
        <taxon>eudicotyledons</taxon>
        <taxon>Gunneridae</taxon>
        <taxon>Pentapetalae</taxon>
        <taxon>rosids</taxon>
        <taxon>fabids</taxon>
        <taxon>Fabales</taxon>
        <taxon>Fabaceae</taxon>
        <taxon>Papilionoideae</taxon>
        <taxon>50 kb inversion clade</taxon>
        <taxon>NPAAA clade</taxon>
        <taxon>indigoferoid/millettioid clade</taxon>
        <taxon>Phaseoleae</taxon>
        <taxon>Glycine</taxon>
        <taxon>Glycine subgen. Soja</taxon>
    </lineage>
</organism>
<reference evidence="2 3" key="1">
    <citation type="journal article" date="2010" name="Nature">
        <title>Genome sequence of the palaeopolyploid soybean.</title>
        <authorList>
            <person name="Schmutz J."/>
            <person name="Cannon S.B."/>
            <person name="Schlueter J."/>
            <person name="Ma J."/>
            <person name="Mitros T."/>
            <person name="Nelson W."/>
            <person name="Hyten D.L."/>
            <person name="Song Q."/>
            <person name="Thelen J.J."/>
            <person name="Cheng J."/>
            <person name="Xu D."/>
            <person name="Hellsten U."/>
            <person name="May G.D."/>
            <person name="Yu Y."/>
            <person name="Sakurai T."/>
            <person name="Umezawa T."/>
            <person name="Bhattacharyya M.K."/>
            <person name="Sandhu D."/>
            <person name="Valliyodan B."/>
            <person name="Lindquist E."/>
            <person name="Peto M."/>
            <person name="Grant D."/>
            <person name="Shu S."/>
            <person name="Goodstein D."/>
            <person name="Barry K."/>
            <person name="Futrell-Griggs M."/>
            <person name="Abernathy B."/>
            <person name="Du J."/>
            <person name="Tian Z."/>
            <person name="Zhu L."/>
            <person name="Gill N."/>
            <person name="Joshi T."/>
            <person name="Libault M."/>
            <person name="Sethuraman A."/>
            <person name="Zhang X.-C."/>
            <person name="Shinozaki K."/>
            <person name="Nguyen H.T."/>
            <person name="Wing R.A."/>
            <person name="Cregan P."/>
            <person name="Specht J."/>
            <person name="Grimwood J."/>
            <person name="Rokhsar D."/>
            <person name="Stacey G."/>
            <person name="Shoemaker R.C."/>
            <person name="Jackson S.A."/>
        </authorList>
    </citation>
    <scope>NUCLEOTIDE SEQUENCE</scope>
    <source>
        <strain evidence="3">cv. Williams 82</strain>
        <tissue evidence="2">Callus</tissue>
    </source>
</reference>
<dbReference type="InParanoid" id="A0A0R0LEQ5"/>
<evidence type="ECO:0000256" key="1">
    <source>
        <dbReference type="SAM" id="SignalP"/>
    </source>
</evidence>
<dbReference type="AlphaFoldDB" id="A0A0R0LEQ5"/>
<accession>A0A0R0LEQ5</accession>
<sequence>MLSVREQWGTLRLLLFFLFFFKEGHRIVQACCQRLIKVLVSVNEVMGYVAQKKKNKVNEAKQKSTVWDGGSATLSYEKFALSSLDFQSMALHGSIYIHIQLLSFCKIN</sequence>